<dbReference type="SUPFAM" id="SSF48371">
    <property type="entry name" value="ARM repeat"/>
    <property type="match status" value="1"/>
</dbReference>
<dbReference type="InterPro" id="IPR034085">
    <property type="entry name" value="TOG"/>
</dbReference>
<dbReference type="Proteomes" id="UP001235939">
    <property type="component" value="Chromosome 20"/>
</dbReference>
<protein>
    <submittedName>
        <fullName evidence="2">CLASP1</fullName>
    </submittedName>
</protein>
<dbReference type="Gene3D" id="1.25.10.10">
    <property type="entry name" value="Leucine-rich Repeat Variant"/>
    <property type="match status" value="1"/>
</dbReference>
<dbReference type="PANTHER" id="PTHR21567">
    <property type="entry name" value="CLASP"/>
    <property type="match status" value="1"/>
</dbReference>
<name>A0ABY6LP17_9ARAC</name>
<evidence type="ECO:0000313" key="2">
    <source>
        <dbReference type="EMBL" id="UYV81240.1"/>
    </source>
</evidence>
<proteinExistence type="predicted"/>
<accession>A0ABY6LP17</accession>
<dbReference type="InterPro" id="IPR016024">
    <property type="entry name" value="ARM-type_fold"/>
</dbReference>
<dbReference type="EMBL" id="CP092882">
    <property type="protein sequence ID" value="UYV81240.1"/>
    <property type="molecule type" value="Genomic_DNA"/>
</dbReference>
<keyword evidence="3" id="KW-1185">Reference proteome</keyword>
<dbReference type="InterPro" id="IPR011989">
    <property type="entry name" value="ARM-like"/>
</dbReference>
<gene>
    <name evidence="2" type="ORF">LAZ67_20000436</name>
</gene>
<feature type="domain" description="TOG" evidence="1">
    <location>
        <begin position="72"/>
        <end position="304"/>
    </location>
</feature>
<reference evidence="2 3" key="1">
    <citation type="submission" date="2022-01" db="EMBL/GenBank/DDBJ databases">
        <title>A chromosomal length assembly of Cordylochernes scorpioides.</title>
        <authorList>
            <person name="Zeh D."/>
            <person name="Zeh J."/>
        </authorList>
    </citation>
    <scope>NUCLEOTIDE SEQUENCE [LARGE SCALE GENOMIC DNA]</scope>
    <source>
        <strain evidence="2">IN4F17</strain>
        <tissue evidence="2">Whole Body</tissue>
    </source>
</reference>
<dbReference type="Pfam" id="PF24987">
    <property type="entry name" value="HEAT_EF3_N"/>
    <property type="match status" value="1"/>
</dbReference>
<evidence type="ECO:0000259" key="1">
    <source>
        <dbReference type="SMART" id="SM01349"/>
    </source>
</evidence>
<dbReference type="PANTHER" id="PTHR21567:SF9">
    <property type="entry name" value="CLIP-ASSOCIATING PROTEIN"/>
    <property type="match status" value="1"/>
</dbReference>
<sequence>MNSLKRTADEIQRYHSDLEADSVDCRNNRSYHDHRLEGEPTHYSSVMRGVLQEVRNGYHPPLEEEATNGGSSSNGEEEGLTAAVEELKAQDASPEQRKKALSNLVTLAKQGLPDLWDQYFRHVLCLVIETASSGSEGSVRTMALRTLCELIKHQPQHFQDYVELTILKVLEASKDEDKDVLRAAEMCAGVAANMLPPEQTARTLKPIIMTGEYPVNLAAIKMFTKLVEQQGNPVVQQLLPDIIPAVIKAYDSLHSSVRKAAVFCMVALHTVVGDGLFPHLKSLNGSKVQYLYPWCGHDIISMVSLTQQQIFVPILSQFVPISSVNWEYQLMGELTIGL</sequence>
<evidence type="ECO:0000313" key="3">
    <source>
        <dbReference type="Proteomes" id="UP001235939"/>
    </source>
</evidence>
<organism evidence="2 3">
    <name type="scientific">Cordylochernes scorpioides</name>
    <dbReference type="NCBI Taxonomy" id="51811"/>
    <lineage>
        <taxon>Eukaryota</taxon>
        <taxon>Metazoa</taxon>
        <taxon>Ecdysozoa</taxon>
        <taxon>Arthropoda</taxon>
        <taxon>Chelicerata</taxon>
        <taxon>Arachnida</taxon>
        <taxon>Pseudoscorpiones</taxon>
        <taxon>Cheliferoidea</taxon>
        <taxon>Chernetidae</taxon>
        <taxon>Cordylochernes</taxon>
    </lineage>
</organism>
<dbReference type="SMART" id="SM01349">
    <property type="entry name" value="TOG"/>
    <property type="match status" value="1"/>
</dbReference>